<evidence type="ECO:0000256" key="1">
    <source>
        <dbReference type="ARBA" id="ARBA00022603"/>
    </source>
</evidence>
<dbReference type="PANTHER" id="PTHR43191:SF7">
    <property type="entry name" value="OBP33PEP LIKE PROTEIN"/>
    <property type="match status" value="1"/>
</dbReference>
<dbReference type="GO" id="GO:0006396">
    <property type="term" value="P:RNA processing"/>
    <property type="evidence" value="ECO:0007669"/>
    <property type="project" value="InterPro"/>
</dbReference>
<keyword evidence="5" id="KW-1185">Reference proteome</keyword>
<dbReference type="InterPro" id="IPR051259">
    <property type="entry name" value="rRNA_Methyltransferase"/>
</dbReference>
<dbReference type="CDD" id="cd18098">
    <property type="entry name" value="SpoU-like"/>
    <property type="match status" value="1"/>
</dbReference>
<reference evidence="5" key="1">
    <citation type="submission" date="2016-07" db="EMBL/GenBank/DDBJ databases">
        <authorList>
            <person name="Florea S."/>
            <person name="Webb J.S."/>
            <person name="Jaromczyk J."/>
            <person name="Schardl C.L."/>
        </authorList>
    </citation>
    <scope>NUCLEOTIDE SEQUENCE [LARGE SCALE GENOMIC DNA]</scope>
    <source>
        <strain evidence="5">MV-1</strain>
    </source>
</reference>
<evidence type="ECO:0000259" key="3">
    <source>
        <dbReference type="Pfam" id="PF00588"/>
    </source>
</evidence>
<keyword evidence="1 4" id="KW-0489">Methyltransferase</keyword>
<dbReference type="GO" id="GO:0032259">
    <property type="term" value="P:methylation"/>
    <property type="evidence" value="ECO:0007669"/>
    <property type="project" value="UniProtKB-KW"/>
</dbReference>
<dbReference type="SUPFAM" id="SSF75217">
    <property type="entry name" value="alpha/beta knot"/>
    <property type="match status" value="1"/>
</dbReference>
<keyword evidence="2 4" id="KW-0808">Transferase</keyword>
<dbReference type="AlphaFoldDB" id="A0A1E5Q374"/>
<dbReference type="RefSeq" id="WP_069959399.1">
    <property type="nucleotide sequence ID" value="NZ_MCGG01000078.1"/>
</dbReference>
<sequence length="195" mass="21593">MRGYFGVGVERISKSMNAGAIFRTAHAFGAGFVFTVAAQYKRPKGVLADTSKALEHLPFYGFPNINEMILPDNCRLVGVELTDDAIDIRSFRHPSQCAYVLGPERGSLSPEMVEKCEFVVKIPTRFCINVSVAAAMVLYDRSLSMGRFAERPVRAGGPHTPLEQHQHGGPILRRLEKFRKDPPIGEDFDPHGFSA</sequence>
<protein>
    <submittedName>
        <fullName evidence="4">rRNA methyltransferase</fullName>
    </submittedName>
</protein>
<evidence type="ECO:0000313" key="5">
    <source>
        <dbReference type="Proteomes" id="UP000095347"/>
    </source>
</evidence>
<gene>
    <name evidence="4" type="ORF">BEN30_01200</name>
</gene>
<accession>A0A1E5Q374</accession>
<evidence type="ECO:0000313" key="4">
    <source>
        <dbReference type="EMBL" id="OEJ64052.1"/>
    </source>
</evidence>
<dbReference type="Proteomes" id="UP000095347">
    <property type="component" value="Unassembled WGS sequence"/>
</dbReference>
<dbReference type="InterPro" id="IPR029026">
    <property type="entry name" value="tRNA_m1G_MTases_N"/>
</dbReference>
<dbReference type="Pfam" id="PF00588">
    <property type="entry name" value="SpoU_methylase"/>
    <property type="match status" value="1"/>
</dbReference>
<dbReference type="STRING" id="28181.BEN30_01200"/>
<dbReference type="Gene3D" id="3.40.1280.10">
    <property type="match status" value="1"/>
</dbReference>
<dbReference type="PANTHER" id="PTHR43191">
    <property type="entry name" value="RRNA METHYLTRANSFERASE 3"/>
    <property type="match status" value="1"/>
</dbReference>
<dbReference type="OrthoDB" id="4578643at2"/>
<dbReference type="InterPro" id="IPR029028">
    <property type="entry name" value="Alpha/beta_knot_MTases"/>
</dbReference>
<organism evidence="4 5">
    <name type="scientific">Magnetovibrio blakemorei</name>
    <dbReference type="NCBI Taxonomy" id="28181"/>
    <lineage>
        <taxon>Bacteria</taxon>
        <taxon>Pseudomonadati</taxon>
        <taxon>Pseudomonadota</taxon>
        <taxon>Alphaproteobacteria</taxon>
        <taxon>Rhodospirillales</taxon>
        <taxon>Magnetovibrionaceae</taxon>
        <taxon>Magnetovibrio</taxon>
    </lineage>
</organism>
<proteinExistence type="predicted"/>
<name>A0A1E5Q374_9PROT</name>
<dbReference type="InterPro" id="IPR001537">
    <property type="entry name" value="SpoU_MeTrfase"/>
</dbReference>
<evidence type="ECO:0000256" key="2">
    <source>
        <dbReference type="ARBA" id="ARBA00022679"/>
    </source>
</evidence>
<dbReference type="GO" id="GO:0008173">
    <property type="term" value="F:RNA methyltransferase activity"/>
    <property type="evidence" value="ECO:0007669"/>
    <property type="project" value="InterPro"/>
</dbReference>
<dbReference type="GO" id="GO:0003723">
    <property type="term" value="F:RNA binding"/>
    <property type="evidence" value="ECO:0007669"/>
    <property type="project" value="InterPro"/>
</dbReference>
<dbReference type="EMBL" id="MCGG01000078">
    <property type="protein sequence ID" value="OEJ64052.1"/>
    <property type="molecule type" value="Genomic_DNA"/>
</dbReference>
<feature type="domain" description="tRNA/rRNA methyltransferase SpoU type" evidence="3">
    <location>
        <begin position="7"/>
        <end position="139"/>
    </location>
</feature>
<comment type="caution">
    <text evidence="4">The sequence shown here is derived from an EMBL/GenBank/DDBJ whole genome shotgun (WGS) entry which is preliminary data.</text>
</comment>